<evidence type="ECO:0000313" key="3">
    <source>
        <dbReference type="EMBL" id="VFJ96874.1"/>
    </source>
</evidence>
<evidence type="ECO:0000313" key="2">
    <source>
        <dbReference type="EMBL" id="VFJ90726.1"/>
    </source>
</evidence>
<dbReference type="AlphaFoldDB" id="A0A450U9C7"/>
<dbReference type="EMBL" id="CAADFI010000011">
    <property type="protein sequence ID" value="VFJ90726.1"/>
    <property type="molecule type" value="Genomic_DNA"/>
</dbReference>
<accession>A0A450U9C7</accession>
<sequence>MSATDEDYTFTDYDAEGNITGIDIDNASTKVDPRKVILNKMPSQIEALAT</sequence>
<dbReference type="EMBL" id="CAADFG010000010">
    <property type="protein sequence ID" value="VFJ88618.1"/>
    <property type="molecule type" value="Genomic_DNA"/>
</dbReference>
<gene>
    <name evidence="1" type="ORF">BECKH772A_GA0070896_1001018</name>
    <name evidence="2" type="ORF">BECKH772B_GA0070898_1001118</name>
    <name evidence="3" type="ORF">BECKH772C_GA0070978_1000918</name>
</gene>
<organism evidence="1">
    <name type="scientific">Candidatus Kentrum eta</name>
    <dbReference type="NCBI Taxonomy" id="2126337"/>
    <lineage>
        <taxon>Bacteria</taxon>
        <taxon>Pseudomonadati</taxon>
        <taxon>Pseudomonadota</taxon>
        <taxon>Gammaproteobacteria</taxon>
        <taxon>Candidatus Kentrum</taxon>
    </lineage>
</organism>
<evidence type="ECO:0000313" key="1">
    <source>
        <dbReference type="EMBL" id="VFJ88618.1"/>
    </source>
</evidence>
<name>A0A450U9C7_9GAMM</name>
<protein>
    <submittedName>
        <fullName evidence="1">Uncharacterized protein</fullName>
    </submittedName>
</protein>
<reference evidence="1" key="1">
    <citation type="submission" date="2019-02" db="EMBL/GenBank/DDBJ databases">
        <authorList>
            <person name="Gruber-Vodicka R. H."/>
            <person name="Seah K. B. B."/>
        </authorList>
    </citation>
    <scope>NUCLEOTIDE SEQUENCE</scope>
    <source>
        <strain evidence="3">BECK_SA2B12</strain>
        <strain evidence="1">BECK_SA2B15</strain>
        <strain evidence="2">BECK_SA2B20</strain>
    </source>
</reference>
<dbReference type="EMBL" id="CAADFJ010000009">
    <property type="protein sequence ID" value="VFJ96874.1"/>
    <property type="molecule type" value="Genomic_DNA"/>
</dbReference>
<proteinExistence type="predicted"/>